<keyword evidence="2" id="KW-1185">Reference proteome</keyword>
<evidence type="ECO:0000313" key="1">
    <source>
        <dbReference type="EMBL" id="CDY12106.1"/>
    </source>
</evidence>
<organism evidence="1 2">
    <name type="scientific">Brassica napus</name>
    <name type="common">Rape</name>
    <dbReference type="NCBI Taxonomy" id="3708"/>
    <lineage>
        <taxon>Eukaryota</taxon>
        <taxon>Viridiplantae</taxon>
        <taxon>Streptophyta</taxon>
        <taxon>Embryophyta</taxon>
        <taxon>Tracheophyta</taxon>
        <taxon>Spermatophyta</taxon>
        <taxon>Magnoliopsida</taxon>
        <taxon>eudicotyledons</taxon>
        <taxon>Gunneridae</taxon>
        <taxon>Pentapetalae</taxon>
        <taxon>rosids</taxon>
        <taxon>malvids</taxon>
        <taxon>Brassicales</taxon>
        <taxon>Brassicaceae</taxon>
        <taxon>Brassiceae</taxon>
        <taxon>Brassica</taxon>
    </lineage>
</organism>
<dbReference type="PaxDb" id="3708-A0A078FFU9"/>
<name>A0A078FFU9_BRANA</name>
<dbReference type="EMBL" id="LK032017">
    <property type="protein sequence ID" value="CDY12106.1"/>
    <property type="molecule type" value="Genomic_DNA"/>
</dbReference>
<reference evidence="1 2" key="1">
    <citation type="journal article" date="2014" name="Science">
        <title>Plant genetics. Early allopolyploid evolution in the post-Neolithic Brassica napus oilseed genome.</title>
        <authorList>
            <person name="Chalhoub B."/>
            <person name="Denoeud F."/>
            <person name="Liu S."/>
            <person name="Parkin I.A."/>
            <person name="Tang H."/>
            <person name="Wang X."/>
            <person name="Chiquet J."/>
            <person name="Belcram H."/>
            <person name="Tong C."/>
            <person name="Samans B."/>
            <person name="Correa M."/>
            <person name="Da Silva C."/>
            <person name="Just J."/>
            <person name="Falentin C."/>
            <person name="Koh C.S."/>
            <person name="Le Clainche I."/>
            <person name="Bernard M."/>
            <person name="Bento P."/>
            <person name="Noel B."/>
            <person name="Labadie K."/>
            <person name="Alberti A."/>
            <person name="Charles M."/>
            <person name="Arnaud D."/>
            <person name="Guo H."/>
            <person name="Daviaud C."/>
            <person name="Alamery S."/>
            <person name="Jabbari K."/>
            <person name="Zhao M."/>
            <person name="Edger P.P."/>
            <person name="Chelaifa H."/>
            <person name="Tack D."/>
            <person name="Lassalle G."/>
            <person name="Mestiri I."/>
            <person name="Schnel N."/>
            <person name="Le Paslier M.C."/>
            <person name="Fan G."/>
            <person name="Renault V."/>
            <person name="Bayer P.E."/>
            <person name="Golicz A.A."/>
            <person name="Manoli S."/>
            <person name="Lee T.H."/>
            <person name="Thi V.H."/>
            <person name="Chalabi S."/>
            <person name="Hu Q."/>
            <person name="Fan C."/>
            <person name="Tollenaere R."/>
            <person name="Lu Y."/>
            <person name="Battail C."/>
            <person name="Shen J."/>
            <person name="Sidebottom C.H."/>
            <person name="Wang X."/>
            <person name="Canaguier A."/>
            <person name="Chauveau A."/>
            <person name="Berard A."/>
            <person name="Deniot G."/>
            <person name="Guan M."/>
            <person name="Liu Z."/>
            <person name="Sun F."/>
            <person name="Lim Y.P."/>
            <person name="Lyons E."/>
            <person name="Town C.D."/>
            <person name="Bancroft I."/>
            <person name="Wang X."/>
            <person name="Meng J."/>
            <person name="Ma J."/>
            <person name="Pires J.C."/>
            <person name="King G.J."/>
            <person name="Brunel D."/>
            <person name="Delourme R."/>
            <person name="Renard M."/>
            <person name="Aury J.M."/>
            <person name="Adams K.L."/>
            <person name="Batley J."/>
            <person name="Snowdon R.J."/>
            <person name="Tost J."/>
            <person name="Edwards D."/>
            <person name="Zhou Y."/>
            <person name="Hua W."/>
            <person name="Sharpe A.G."/>
            <person name="Paterson A.H."/>
            <person name="Guan C."/>
            <person name="Wincker P."/>
        </authorList>
    </citation>
    <scope>NUCLEOTIDE SEQUENCE [LARGE SCALE GENOMIC DNA]</scope>
    <source>
        <strain evidence="2">cv. Darmor-bzh</strain>
    </source>
</reference>
<proteinExistence type="predicted"/>
<gene>
    <name evidence="1" type="primary">BnaC03g60220D</name>
    <name evidence="1" type="ORF">GSBRNA2T00061081001</name>
</gene>
<evidence type="ECO:0000313" key="2">
    <source>
        <dbReference type="Proteomes" id="UP000028999"/>
    </source>
</evidence>
<dbReference type="Proteomes" id="UP000028999">
    <property type="component" value="Unassembled WGS sequence"/>
</dbReference>
<protein>
    <submittedName>
        <fullName evidence="1">BnaC03g60220D protein</fullName>
    </submittedName>
</protein>
<accession>A0A078FFU9</accession>
<sequence>MQQRETYLTSL</sequence>